<evidence type="ECO:0000313" key="2">
    <source>
        <dbReference type="Proteomes" id="UP000294530"/>
    </source>
</evidence>
<dbReference type="EMBL" id="SHOA02000009">
    <property type="protein sequence ID" value="TDH73879.1"/>
    <property type="molecule type" value="Genomic_DNA"/>
</dbReference>
<organism evidence="1 2">
    <name type="scientific">Bremia lactucae</name>
    <name type="common">Lettuce downy mildew</name>
    <dbReference type="NCBI Taxonomy" id="4779"/>
    <lineage>
        <taxon>Eukaryota</taxon>
        <taxon>Sar</taxon>
        <taxon>Stramenopiles</taxon>
        <taxon>Oomycota</taxon>
        <taxon>Peronosporomycetes</taxon>
        <taxon>Peronosporales</taxon>
        <taxon>Peronosporaceae</taxon>
        <taxon>Bremia</taxon>
    </lineage>
</organism>
<gene>
    <name evidence="1" type="ORF">CCR75_007609</name>
</gene>
<comment type="caution">
    <text evidence="1">The sequence shown here is derived from an EMBL/GenBank/DDBJ whole genome shotgun (WGS) entry which is preliminary data.</text>
</comment>
<proteinExistence type="predicted"/>
<name>A0A976IL72_BRELC</name>
<protein>
    <submittedName>
        <fullName evidence="1">Uncharacterized protein</fullName>
    </submittedName>
</protein>
<reference evidence="1 2" key="1">
    <citation type="journal article" date="2021" name="Genome Biol.">
        <title>AFLAP: assembly-free linkage analysis pipeline using k-mers from genome sequencing data.</title>
        <authorList>
            <person name="Fletcher K."/>
            <person name="Zhang L."/>
            <person name="Gil J."/>
            <person name="Han R."/>
            <person name="Cavanaugh K."/>
            <person name="Michelmore R."/>
        </authorList>
    </citation>
    <scope>NUCLEOTIDE SEQUENCE [LARGE SCALE GENOMIC DNA]</scope>
    <source>
        <strain evidence="1 2">SF5</strain>
    </source>
</reference>
<dbReference type="GeneID" id="94351338"/>
<evidence type="ECO:0000313" key="1">
    <source>
        <dbReference type="EMBL" id="TDH73879.1"/>
    </source>
</evidence>
<dbReference type="KEGG" id="blac:94351338"/>
<dbReference type="RefSeq" id="XP_067823377.1">
    <property type="nucleotide sequence ID" value="XM_067965667.1"/>
</dbReference>
<sequence>MERLTPRYAIHFSCRKASQTFKKLAKRASRKRGSVLVFCTGIPKAIETSKSARKRVLQEFYGV</sequence>
<keyword evidence="2" id="KW-1185">Reference proteome</keyword>
<accession>A0A976IL72</accession>
<dbReference type="Proteomes" id="UP000294530">
    <property type="component" value="Unassembled WGS sequence"/>
</dbReference>
<dbReference type="AlphaFoldDB" id="A0A976IL72"/>